<dbReference type="InterPro" id="IPR011856">
    <property type="entry name" value="tRNA_endonuc-like_dom_sf"/>
</dbReference>
<dbReference type="InterPro" id="IPR011335">
    <property type="entry name" value="Restrct_endonuc-II-like"/>
</dbReference>
<dbReference type="Gene3D" id="3.40.1350.10">
    <property type="match status" value="1"/>
</dbReference>
<dbReference type="OrthoDB" id="9802516at2"/>
<dbReference type="Proteomes" id="UP000092605">
    <property type="component" value="Unassembled WGS sequence"/>
</dbReference>
<reference evidence="3 5" key="1">
    <citation type="submission" date="2016-02" db="EMBL/GenBank/DDBJ databases">
        <title>Draft genome sequence for Clostridium paradoxum JW-YL-7.</title>
        <authorList>
            <person name="Utturkar S.M."/>
            <person name="Lancaster A."/>
            <person name="Poole F.L."/>
            <person name="Adams M.W."/>
            <person name="Brown S.D."/>
        </authorList>
    </citation>
    <scope>NUCLEOTIDE SEQUENCE [LARGE SCALE GENOMIC DNA]</scope>
    <source>
        <strain evidence="3 5">JW-YL-7</strain>
    </source>
</reference>
<gene>
    <name evidence="3" type="ORF">JWYL7_1128</name>
    <name evidence="4" type="ORF">SAMN05661008_01487</name>
</gene>
<dbReference type="NCBIfam" id="TIGR00252">
    <property type="entry name" value="YraN family protein"/>
    <property type="match status" value="1"/>
</dbReference>
<dbReference type="PANTHER" id="PTHR34039">
    <property type="entry name" value="UPF0102 PROTEIN YRAN"/>
    <property type="match status" value="1"/>
</dbReference>
<dbReference type="Pfam" id="PF02021">
    <property type="entry name" value="UPF0102"/>
    <property type="match status" value="1"/>
</dbReference>
<dbReference type="EMBL" id="LSFY01000001">
    <property type="protein sequence ID" value="KXZ40053.1"/>
    <property type="molecule type" value="Genomic_DNA"/>
</dbReference>
<dbReference type="Proteomes" id="UP000323392">
    <property type="component" value="Unassembled WGS sequence"/>
</dbReference>
<dbReference type="PATRIC" id="fig|1121328.3.peg.1137"/>
<dbReference type="AlphaFoldDB" id="A0A150FR17"/>
<keyword evidence="4" id="KW-0378">Hydrolase</keyword>
<dbReference type="EMBL" id="FRBG01000012">
    <property type="protein sequence ID" value="SHL12182.1"/>
    <property type="molecule type" value="Genomic_DNA"/>
</dbReference>
<evidence type="ECO:0000256" key="1">
    <source>
        <dbReference type="ARBA" id="ARBA00006738"/>
    </source>
</evidence>
<dbReference type="GO" id="GO:0004519">
    <property type="term" value="F:endonuclease activity"/>
    <property type="evidence" value="ECO:0007669"/>
    <property type="project" value="UniProtKB-KW"/>
</dbReference>
<reference evidence="4 6" key="2">
    <citation type="submission" date="2016-11" db="EMBL/GenBank/DDBJ databases">
        <authorList>
            <person name="Varghese N."/>
            <person name="Submissions S."/>
        </authorList>
    </citation>
    <scope>NUCLEOTIDE SEQUENCE [LARGE SCALE GENOMIC DNA]</scope>
    <source>
        <strain evidence="4 6">DSM 7308</strain>
    </source>
</reference>
<evidence type="ECO:0000313" key="5">
    <source>
        <dbReference type="Proteomes" id="UP000092605"/>
    </source>
</evidence>
<dbReference type="SUPFAM" id="SSF52980">
    <property type="entry name" value="Restriction endonuclease-like"/>
    <property type="match status" value="1"/>
</dbReference>
<dbReference type="NCBIfam" id="NF009150">
    <property type="entry name" value="PRK12497.1-3"/>
    <property type="match status" value="1"/>
</dbReference>
<proteinExistence type="inferred from homology"/>
<evidence type="ECO:0000313" key="4">
    <source>
        <dbReference type="EMBL" id="SHL12182.1"/>
    </source>
</evidence>
<protein>
    <recommendedName>
        <fullName evidence="2">UPF0102 protein JWYL7_1128</fullName>
    </recommendedName>
</protein>
<dbReference type="InterPro" id="IPR003509">
    <property type="entry name" value="UPF0102_YraN-like"/>
</dbReference>
<accession>A0A150FR17</accession>
<comment type="similarity">
    <text evidence="1 2">Belongs to the UPF0102 family.</text>
</comment>
<sequence>MNNVQKGKLGEKIANKYLLSKGFKILDKNYKTRYGEIDLIAQKKEKITFVEVKLRSNLNYGYPCEAVNFKKQNKIRNVATEYINKNKLENLEYSFDVIEVYLKDKKINHIKNAF</sequence>
<dbReference type="CDD" id="cd20736">
    <property type="entry name" value="PoNe_Nuclease"/>
    <property type="match status" value="1"/>
</dbReference>
<evidence type="ECO:0000313" key="6">
    <source>
        <dbReference type="Proteomes" id="UP000323392"/>
    </source>
</evidence>
<dbReference type="PANTHER" id="PTHR34039:SF1">
    <property type="entry name" value="UPF0102 PROTEIN YRAN"/>
    <property type="match status" value="1"/>
</dbReference>
<keyword evidence="4" id="KW-0255">Endonuclease</keyword>
<evidence type="ECO:0000313" key="3">
    <source>
        <dbReference type="EMBL" id="KXZ40053.1"/>
    </source>
</evidence>
<keyword evidence="6" id="KW-1185">Reference proteome</keyword>
<dbReference type="GO" id="GO:0003676">
    <property type="term" value="F:nucleic acid binding"/>
    <property type="evidence" value="ECO:0007669"/>
    <property type="project" value="InterPro"/>
</dbReference>
<comment type="caution">
    <text evidence="3">The sequence shown here is derived from an EMBL/GenBank/DDBJ whole genome shotgun (WGS) entry which is preliminary data.</text>
</comment>
<dbReference type="STRING" id="1121328.JWYL7_1128"/>
<keyword evidence="4" id="KW-0540">Nuclease</keyword>
<evidence type="ECO:0000256" key="2">
    <source>
        <dbReference type="HAMAP-Rule" id="MF_00048"/>
    </source>
</evidence>
<organism evidence="3 5">
    <name type="scientific">Alkalithermobacter thermoalcaliphilus JW-YL-7 = DSM 7308</name>
    <dbReference type="NCBI Taxonomy" id="1121328"/>
    <lineage>
        <taxon>Bacteria</taxon>
        <taxon>Bacillati</taxon>
        <taxon>Bacillota</taxon>
        <taxon>Clostridia</taxon>
        <taxon>Peptostreptococcales</taxon>
        <taxon>Tepidibacteraceae</taxon>
        <taxon>Alkalithermobacter</taxon>
    </lineage>
</organism>
<dbReference type="HAMAP" id="MF_00048">
    <property type="entry name" value="UPF0102"/>
    <property type="match status" value="1"/>
</dbReference>
<name>A0A150FR17_CLOPD</name>